<feature type="domain" description="CBS" evidence="10">
    <location>
        <begin position="167"/>
        <end position="230"/>
    </location>
</feature>
<dbReference type="Gene3D" id="3.10.580.10">
    <property type="entry name" value="CBS-domain"/>
    <property type="match status" value="1"/>
</dbReference>
<keyword evidence="6 9" id="KW-1133">Transmembrane helix</keyword>
<dbReference type="RefSeq" id="WP_057851232.1">
    <property type="nucleotide sequence ID" value="NZ_LLXX01000105.1"/>
</dbReference>
<comment type="subunit">
    <text evidence="9">Homodimer.</text>
</comment>
<dbReference type="Proteomes" id="UP000051913">
    <property type="component" value="Unassembled WGS sequence"/>
</dbReference>
<comment type="subcellular location">
    <subcellularLocation>
        <location evidence="9">Cell membrane</location>
        <topology evidence="9">Multi-pass membrane protein</topology>
    </subcellularLocation>
    <subcellularLocation>
        <location evidence="1">Membrane</location>
        <topology evidence="1">Multi-pass membrane protein</topology>
    </subcellularLocation>
</comment>
<keyword evidence="7 9" id="KW-0472">Membrane</keyword>
<dbReference type="SMART" id="SM00924">
    <property type="entry name" value="MgtE_N"/>
    <property type="match status" value="1"/>
</dbReference>
<evidence type="ECO:0000256" key="4">
    <source>
        <dbReference type="ARBA" id="ARBA00022692"/>
    </source>
</evidence>
<feature type="transmembrane region" description="Helical" evidence="9">
    <location>
        <begin position="415"/>
        <end position="440"/>
    </location>
</feature>
<keyword evidence="9" id="KW-1003">Cell membrane</keyword>
<dbReference type="Pfam" id="PF01769">
    <property type="entry name" value="MgtE"/>
    <property type="match status" value="1"/>
</dbReference>
<accession>A0A0R3KJI1</accession>
<feature type="domain" description="CBS" evidence="10">
    <location>
        <begin position="231"/>
        <end position="287"/>
    </location>
</feature>
<dbReference type="SMART" id="SM00116">
    <property type="entry name" value="CBS"/>
    <property type="match status" value="2"/>
</dbReference>
<dbReference type="InterPro" id="IPR006668">
    <property type="entry name" value="Mg_transptr_MgtE_intracell_dom"/>
</dbReference>
<dbReference type="PANTHER" id="PTHR43773:SF1">
    <property type="entry name" value="MAGNESIUM TRANSPORTER MGTE"/>
    <property type="match status" value="1"/>
</dbReference>
<comment type="caution">
    <text evidence="11">The sequence shown here is derived from an EMBL/GenBank/DDBJ whole genome shotgun (WGS) entry which is preliminary data.</text>
</comment>
<dbReference type="PANTHER" id="PTHR43773">
    <property type="entry name" value="MAGNESIUM TRANSPORTER MGTE"/>
    <property type="match status" value="1"/>
</dbReference>
<name>A0A0R3KJI1_9BRAD</name>
<feature type="transmembrane region" description="Helical" evidence="9">
    <location>
        <begin position="452"/>
        <end position="477"/>
    </location>
</feature>
<dbReference type="AlphaFoldDB" id="A0A0R3KJI1"/>
<dbReference type="Pfam" id="PF03448">
    <property type="entry name" value="MgtE_N"/>
    <property type="match status" value="1"/>
</dbReference>
<evidence type="ECO:0000256" key="8">
    <source>
        <dbReference type="PROSITE-ProRule" id="PRU00703"/>
    </source>
</evidence>
<evidence type="ECO:0000256" key="9">
    <source>
        <dbReference type="RuleBase" id="RU362011"/>
    </source>
</evidence>
<dbReference type="InterPro" id="IPR006667">
    <property type="entry name" value="SLC41_membr_dom"/>
</dbReference>
<evidence type="ECO:0000256" key="2">
    <source>
        <dbReference type="ARBA" id="ARBA00009749"/>
    </source>
</evidence>
<keyword evidence="5 9" id="KW-0460">Magnesium</keyword>
<dbReference type="STRING" id="1518501.CQ10_08395"/>
<evidence type="ECO:0000256" key="5">
    <source>
        <dbReference type="ARBA" id="ARBA00022842"/>
    </source>
</evidence>
<dbReference type="InterPro" id="IPR046342">
    <property type="entry name" value="CBS_dom_sf"/>
</dbReference>
<dbReference type="Pfam" id="PF00571">
    <property type="entry name" value="CBS"/>
    <property type="match status" value="1"/>
</dbReference>
<keyword evidence="3 9" id="KW-0813">Transport</keyword>
<dbReference type="CDD" id="cd04606">
    <property type="entry name" value="CBS_pair_Mg_transporter"/>
    <property type="match status" value="1"/>
</dbReference>
<gene>
    <name evidence="11" type="ORF">CP49_41220</name>
</gene>
<feature type="transmembrane region" description="Helical" evidence="9">
    <location>
        <begin position="387"/>
        <end position="409"/>
    </location>
</feature>
<organism evidence="11 12">
    <name type="scientific">Bradyrhizobium valentinum</name>
    <dbReference type="NCBI Taxonomy" id="1518501"/>
    <lineage>
        <taxon>Bacteria</taxon>
        <taxon>Pseudomonadati</taxon>
        <taxon>Pseudomonadota</taxon>
        <taxon>Alphaproteobacteria</taxon>
        <taxon>Hyphomicrobiales</taxon>
        <taxon>Nitrobacteraceae</taxon>
        <taxon>Bradyrhizobium</taxon>
    </lineage>
</organism>
<dbReference type="SUPFAM" id="SSF158791">
    <property type="entry name" value="MgtE N-terminal domain-like"/>
    <property type="match status" value="1"/>
</dbReference>
<evidence type="ECO:0000256" key="6">
    <source>
        <dbReference type="ARBA" id="ARBA00022989"/>
    </source>
</evidence>
<protein>
    <recommendedName>
        <fullName evidence="9">Magnesium transporter MgtE</fullName>
    </recommendedName>
</protein>
<dbReference type="PROSITE" id="PS51371">
    <property type="entry name" value="CBS"/>
    <property type="match status" value="2"/>
</dbReference>
<comment type="caution">
    <text evidence="9">Lacks conserved residue(s) required for the propagation of feature annotation.</text>
</comment>
<dbReference type="InterPro" id="IPR036739">
    <property type="entry name" value="SLC41_membr_dom_sf"/>
</dbReference>
<keyword evidence="4 9" id="KW-0812">Transmembrane</keyword>
<keyword evidence="9" id="KW-0479">Metal-binding</keyword>
<dbReference type="SUPFAM" id="SSF54631">
    <property type="entry name" value="CBS-domain pair"/>
    <property type="match status" value="1"/>
</dbReference>
<dbReference type="NCBIfam" id="TIGR00400">
    <property type="entry name" value="mgtE"/>
    <property type="match status" value="1"/>
</dbReference>
<evidence type="ECO:0000256" key="3">
    <source>
        <dbReference type="ARBA" id="ARBA00022448"/>
    </source>
</evidence>
<keyword evidence="12" id="KW-1185">Reference proteome</keyword>
<keyword evidence="8" id="KW-0129">CBS domain</keyword>
<feature type="transmembrane region" description="Helical" evidence="9">
    <location>
        <begin position="313"/>
        <end position="333"/>
    </location>
</feature>
<evidence type="ECO:0000259" key="10">
    <source>
        <dbReference type="PROSITE" id="PS51371"/>
    </source>
</evidence>
<dbReference type="InterPro" id="IPR000644">
    <property type="entry name" value="CBS_dom"/>
</dbReference>
<dbReference type="Gene3D" id="1.25.60.10">
    <property type="entry name" value="MgtE N-terminal domain-like"/>
    <property type="match status" value="1"/>
</dbReference>
<dbReference type="InterPro" id="IPR038076">
    <property type="entry name" value="MgtE_N_sf"/>
</dbReference>
<dbReference type="EMBL" id="LLXX01000105">
    <property type="protein sequence ID" value="KRR06590.1"/>
    <property type="molecule type" value="Genomic_DNA"/>
</dbReference>
<dbReference type="GO" id="GO:0046872">
    <property type="term" value="F:metal ion binding"/>
    <property type="evidence" value="ECO:0007669"/>
    <property type="project" value="UniProtKB-KW"/>
</dbReference>
<evidence type="ECO:0000313" key="11">
    <source>
        <dbReference type="EMBL" id="KRR06590.1"/>
    </source>
</evidence>
<proteinExistence type="inferred from homology"/>
<comment type="similarity">
    <text evidence="2 9">Belongs to the SLC41A transporter family.</text>
</comment>
<reference evidence="11 12" key="1">
    <citation type="submission" date="2014-03" db="EMBL/GenBank/DDBJ databases">
        <title>Bradyrhizobium valentinum sp. nov., isolated from effective nodules of Lupinus mariae-josephae, a lupine endemic of basic-lime soils in Eastern Spain.</title>
        <authorList>
            <person name="Duran D."/>
            <person name="Rey L."/>
            <person name="Navarro A."/>
            <person name="Busquets A."/>
            <person name="Imperial J."/>
            <person name="Ruiz-Argueso T."/>
        </authorList>
    </citation>
    <scope>NUCLEOTIDE SEQUENCE [LARGE SCALE GENOMIC DNA]</scope>
    <source>
        <strain evidence="11 12">LmjM3</strain>
    </source>
</reference>
<sequence length="478" mass="52143">MAEKIDVAQATEGLPAQGSVLDHLLMRDEEGQLRREFVEEITRAIHAADRPLLCEVVAELHEADLGDLIVALEPEDRVTLVEITGTDFDFSALNEVDDAVREEILEELEPETVAEGVRELESDDAVQLLQGLDEEDQEEILEKLPPSERDTLERSLLYPENSAGRRMQSEFIAVPPDWTVGQAIDYMRDTPDLPDRFYEIYAVDSEKHWQGAVSLDTLLRARRPVPLADLIEEDRRRVSVLDDQEEVARMFGKYNLVAAPVVDTTNRLVGVITIDDVVDVIEEEADEDLKALGGVTSDEELSDSVWTIARARFNWLLVNLATAFLASSVLGLFEGQLEKMVALAVLAPIVASQGGNAATQTMTVAVRALATRELGSNNALRVVMREAMVGLVNGLAFAVITGVAAVAWFKIPGLGVVIGLAIICNLVAGALGGILIPMVLERVRADPAVASGTFVTTITDVVGFFSFLGIATLWFGLK</sequence>
<dbReference type="OrthoDB" id="9790355at2"/>
<dbReference type="Gene3D" id="1.10.357.20">
    <property type="entry name" value="SLC41 divalent cation transporters, integral membrane domain"/>
    <property type="match status" value="1"/>
</dbReference>
<dbReference type="GO" id="GO:0005886">
    <property type="term" value="C:plasma membrane"/>
    <property type="evidence" value="ECO:0007669"/>
    <property type="project" value="UniProtKB-SubCell"/>
</dbReference>
<evidence type="ECO:0000313" key="12">
    <source>
        <dbReference type="Proteomes" id="UP000051913"/>
    </source>
</evidence>
<dbReference type="InterPro" id="IPR006669">
    <property type="entry name" value="MgtE_transporter"/>
</dbReference>
<comment type="function">
    <text evidence="9">Acts as a magnesium transporter.</text>
</comment>
<evidence type="ECO:0000256" key="7">
    <source>
        <dbReference type="ARBA" id="ARBA00023136"/>
    </source>
</evidence>
<evidence type="ECO:0000256" key="1">
    <source>
        <dbReference type="ARBA" id="ARBA00004141"/>
    </source>
</evidence>
<dbReference type="GO" id="GO:0015095">
    <property type="term" value="F:magnesium ion transmembrane transporter activity"/>
    <property type="evidence" value="ECO:0007669"/>
    <property type="project" value="UniProtKB-UniRule"/>
</dbReference>
<dbReference type="SUPFAM" id="SSF161093">
    <property type="entry name" value="MgtE membrane domain-like"/>
    <property type="match status" value="1"/>
</dbReference>